<name>A0A941EWW7_9ACTN</name>
<feature type="region of interest" description="Disordered" evidence="1">
    <location>
        <begin position="1"/>
        <end position="23"/>
    </location>
</feature>
<protein>
    <recommendedName>
        <fullName evidence="5">Permease</fullName>
    </recommendedName>
</protein>
<evidence type="ECO:0000313" key="3">
    <source>
        <dbReference type="EMBL" id="MBR7838461.1"/>
    </source>
</evidence>
<evidence type="ECO:0000313" key="4">
    <source>
        <dbReference type="Proteomes" id="UP000675781"/>
    </source>
</evidence>
<feature type="transmembrane region" description="Helical" evidence="2">
    <location>
        <begin position="147"/>
        <end position="170"/>
    </location>
</feature>
<feature type="transmembrane region" description="Helical" evidence="2">
    <location>
        <begin position="108"/>
        <end position="127"/>
    </location>
</feature>
<feature type="transmembrane region" description="Helical" evidence="2">
    <location>
        <begin position="33"/>
        <end position="54"/>
    </location>
</feature>
<dbReference type="AlphaFoldDB" id="A0A941EWW7"/>
<dbReference type="EMBL" id="JAGSOG010000292">
    <property type="protein sequence ID" value="MBR7838461.1"/>
    <property type="molecule type" value="Genomic_DNA"/>
</dbReference>
<reference evidence="3" key="1">
    <citation type="submission" date="2021-04" db="EMBL/GenBank/DDBJ databases">
        <title>Genome based classification of Actinospica acidithermotolerans sp. nov., an actinobacterium isolated from an Indonesian hot spring.</title>
        <authorList>
            <person name="Kusuma A.B."/>
            <person name="Putra K.E."/>
            <person name="Nafisah S."/>
            <person name="Loh J."/>
            <person name="Nouioui I."/>
            <person name="Goodfellow M."/>
        </authorList>
    </citation>
    <scope>NUCLEOTIDE SEQUENCE</scope>
    <source>
        <strain evidence="3">CSCA 57</strain>
    </source>
</reference>
<evidence type="ECO:0000256" key="1">
    <source>
        <dbReference type="SAM" id="MobiDB-lite"/>
    </source>
</evidence>
<dbReference type="Proteomes" id="UP000675781">
    <property type="component" value="Unassembled WGS sequence"/>
</dbReference>
<feature type="transmembrane region" description="Helical" evidence="2">
    <location>
        <begin position="74"/>
        <end position="96"/>
    </location>
</feature>
<sequence length="186" mass="19673">MADVPGAQPASPDPEGGRPAAVPEPGRDWKRTLMLSALALALLIIAYLILSAFIPRWWSQQIGRAVNGGITTGTLLGLCLGFTFTLVPLAVLTLALRPHTSWKLRLTWFVVALVLAFPNLCTLSVVAGDGSGAHAGQRTMDVLAPGFRGASLVGAIVAFAVYLFVLVLFLRRGPRRPDGEHPPASG</sequence>
<organism evidence="3 4">
    <name type="scientific">Actinospica durhamensis</name>
    <dbReference type="NCBI Taxonomy" id="1508375"/>
    <lineage>
        <taxon>Bacteria</taxon>
        <taxon>Bacillati</taxon>
        <taxon>Actinomycetota</taxon>
        <taxon>Actinomycetes</taxon>
        <taxon>Catenulisporales</taxon>
        <taxon>Actinospicaceae</taxon>
        <taxon>Actinospica</taxon>
    </lineage>
</organism>
<dbReference type="RefSeq" id="WP_212532918.1">
    <property type="nucleotide sequence ID" value="NZ_JAGSOG010000292.1"/>
</dbReference>
<keyword evidence="2" id="KW-0812">Transmembrane</keyword>
<keyword evidence="4" id="KW-1185">Reference proteome</keyword>
<comment type="caution">
    <text evidence="3">The sequence shown here is derived from an EMBL/GenBank/DDBJ whole genome shotgun (WGS) entry which is preliminary data.</text>
</comment>
<proteinExistence type="predicted"/>
<evidence type="ECO:0000256" key="2">
    <source>
        <dbReference type="SAM" id="Phobius"/>
    </source>
</evidence>
<keyword evidence="2" id="KW-0472">Membrane</keyword>
<gene>
    <name evidence="3" type="ORF">KDL01_34665</name>
</gene>
<accession>A0A941EWW7</accession>
<evidence type="ECO:0008006" key="5">
    <source>
        <dbReference type="Google" id="ProtNLM"/>
    </source>
</evidence>
<keyword evidence="2" id="KW-1133">Transmembrane helix</keyword>